<organism evidence="3 4">
    <name type="scientific">Mycena rosella</name>
    <name type="common">Pink bonnet</name>
    <name type="synonym">Agaricus rosellus</name>
    <dbReference type="NCBI Taxonomy" id="1033263"/>
    <lineage>
        <taxon>Eukaryota</taxon>
        <taxon>Fungi</taxon>
        <taxon>Dikarya</taxon>
        <taxon>Basidiomycota</taxon>
        <taxon>Agaricomycotina</taxon>
        <taxon>Agaricomycetes</taxon>
        <taxon>Agaricomycetidae</taxon>
        <taxon>Agaricales</taxon>
        <taxon>Marasmiineae</taxon>
        <taxon>Mycenaceae</taxon>
        <taxon>Mycena</taxon>
    </lineage>
</organism>
<evidence type="ECO:0000259" key="2">
    <source>
        <dbReference type="Pfam" id="PF20415"/>
    </source>
</evidence>
<dbReference type="AlphaFoldDB" id="A0AAD7G6S1"/>
<accession>A0AAD7G6S1</accession>
<name>A0AAD7G6S1_MYCRO</name>
<protein>
    <recommendedName>
        <fullName evidence="2">DUF6699 domain-containing protein</fullName>
    </recommendedName>
</protein>
<dbReference type="Proteomes" id="UP001221757">
    <property type="component" value="Unassembled WGS sequence"/>
</dbReference>
<evidence type="ECO:0000256" key="1">
    <source>
        <dbReference type="SAM" id="MobiDB-lite"/>
    </source>
</evidence>
<dbReference type="EMBL" id="JARKIE010000164">
    <property type="protein sequence ID" value="KAJ7672930.1"/>
    <property type="molecule type" value="Genomic_DNA"/>
</dbReference>
<sequence>MLVAITSNCSFGFNTPDQSRTVRNERTSGGTFSRPAEISEPAVHPPLTSLRILHPRIPFWPVDLALPADVAAAGPPFISLGDMLEALSGEAGRSGVPPAHLRDQKVVERNQGVKRVDFLRRKIVFKGLVQEPDDPEGCVQDGAPTLF</sequence>
<dbReference type="Pfam" id="PF20415">
    <property type="entry name" value="DUF6699"/>
    <property type="match status" value="1"/>
</dbReference>
<feature type="region of interest" description="Disordered" evidence="1">
    <location>
        <begin position="16"/>
        <end position="39"/>
    </location>
</feature>
<dbReference type="InterPro" id="IPR046522">
    <property type="entry name" value="DUF6699"/>
</dbReference>
<gene>
    <name evidence="3" type="ORF">B0H17DRAFT_1208506</name>
</gene>
<reference evidence="3" key="1">
    <citation type="submission" date="2023-03" db="EMBL/GenBank/DDBJ databases">
        <title>Massive genome expansion in bonnet fungi (Mycena s.s.) driven by repeated elements and novel gene families across ecological guilds.</title>
        <authorList>
            <consortium name="Lawrence Berkeley National Laboratory"/>
            <person name="Harder C.B."/>
            <person name="Miyauchi S."/>
            <person name="Viragh M."/>
            <person name="Kuo A."/>
            <person name="Thoen E."/>
            <person name="Andreopoulos B."/>
            <person name="Lu D."/>
            <person name="Skrede I."/>
            <person name="Drula E."/>
            <person name="Henrissat B."/>
            <person name="Morin E."/>
            <person name="Kohler A."/>
            <person name="Barry K."/>
            <person name="LaButti K."/>
            <person name="Morin E."/>
            <person name="Salamov A."/>
            <person name="Lipzen A."/>
            <person name="Mereny Z."/>
            <person name="Hegedus B."/>
            <person name="Baldrian P."/>
            <person name="Stursova M."/>
            <person name="Weitz H."/>
            <person name="Taylor A."/>
            <person name="Grigoriev I.V."/>
            <person name="Nagy L.G."/>
            <person name="Martin F."/>
            <person name="Kauserud H."/>
        </authorList>
    </citation>
    <scope>NUCLEOTIDE SEQUENCE</scope>
    <source>
        <strain evidence="3">CBHHK067</strain>
    </source>
</reference>
<comment type="caution">
    <text evidence="3">The sequence shown here is derived from an EMBL/GenBank/DDBJ whole genome shotgun (WGS) entry which is preliminary data.</text>
</comment>
<proteinExistence type="predicted"/>
<evidence type="ECO:0000313" key="3">
    <source>
        <dbReference type="EMBL" id="KAJ7672930.1"/>
    </source>
</evidence>
<evidence type="ECO:0000313" key="4">
    <source>
        <dbReference type="Proteomes" id="UP001221757"/>
    </source>
</evidence>
<feature type="domain" description="DUF6699" evidence="2">
    <location>
        <begin position="29"/>
        <end position="133"/>
    </location>
</feature>
<keyword evidence="4" id="KW-1185">Reference proteome</keyword>